<sequence length="104" mass="12470">MLNRVFLEGEIESSCWSVKKTGFLVTIKQMRFFGERLFTDYYVIYANGQLAYELEKHTKKYKTISIEGILRTYLERKSEIWKTTIEIVKIFNPKNEIVIDYKEI</sequence>
<dbReference type="Gene3D" id="2.40.50.140">
    <property type="entry name" value="Nucleic acid-binding proteins"/>
    <property type="match status" value="1"/>
</dbReference>
<accession>A0A0H3DMB9</accession>
<dbReference type="InterPro" id="IPR024506">
    <property type="entry name" value="DUF3217"/>
</dbReference>
<name>A0A0H3DMB9_MYCPB</name>
<dbReference type="InterPro" id="IPR012340">
    <property type="entry name" value="NA-bd_OB-fold"/>
</dbReference>
<dbReference type="Proteomes" id="UP000007756">
    <property type="component" value="Chromosome"/>
</dbReference>
<dbReference type="eggNOG" id="ENOG5031YRE">
    <property type="taxonomic scope" value="Bacteria"/>
</dbReference>
<gene>
    <name evidence="1" type="ordered locus">MPNE_0652</name>
</gene>
<dbReference type="RefSeq" id="WP_010874911.1">
    <property type="nucleotide sequence ID" value="NZ_CP010546.1"/>
</dbReference>
<dbReference type="EMBL" id="CP002077">
    <property type="protein sequence ID" value="ADK86915.1"/>
    <property type="molecule type" value="Genomic_DNA"/>
</dbReference>
<dbReference type="AlphaFoldDB" id="A0A0H3DMB9"/>
<dbReference type="Pfam" id="PF11506">
    <property type="entry name" value="DUF3217"/>
    <property type="match status" value="1"/>
</dbReference>
<dbReference type="PATRIC" id="fig|722438.3.peg.629"/>
<evidence type="ECO:0000313" key="1">
    <source>
        <dbReference type="EMBL" id="ADK86915.1"/>
    </source>
</evidence>
<protein>
    <submittedName>
        <fullName evidence="1">Uncharacterized protein</fullName>
    </submittedName>
</protein>
<dbReference type="KEGG" id="mpj:MPNE_0652"/>
<dbReference type="PaxDb" id="722438-MPNE_0652"/>
<proteinExistence type="predicted"/>
<dbReference type="GeneID" id="66608764"/>
<evidence type="ECO:0000313" key="2">
    <source>
        <dbReference type="Proteomes" id="UP000007756"/>
    </source>
</evidence>
<dbReference type="HOGENOM" id="CLU_2330709_0_0_14"/>
<dbReference type="STRING" id="722438.F539_03135"/>
<reference evidence="1 2" key="1">
    <citation type="journal article" date="2010" name="Appl. Environ. Microbiol.">
        <title>Targeted chromosomal knockouts in Mycoplasma pneumoniae.</title>
        <authorList>
            <person name="Krishnakumar R."/>
            <person name="Assad-Garcia N."/>
            <person name="Benders G.A."/>
            <person name="Phan Q."/>
            <person name="Montague M.G."/>
            <person name="Glass J.I."/>
        </authorList>
    </citation>
    <scope>NUCLEOTIDE SEQUENCE [LARGE SCALE GENOMIC DNA]</scope>
    <source>
        <strain evidence="2">ATCC 15531 / DSM 22911 / NBRC 14401 / NCTC 10119 / FH</strain>
    </source>
</reference>
<organism evidence="1 2">
    <name type="scientific">Mycoplasmoides pneumoniae (strain ATCC 15531 / DSM 23978 / CIP 103766 / NBRC 14401 / NCTC 10119 / FH)</name>
    <name type="common">Mycoplasma pneumoniae</name>
    <dbReference type="NCBI Taxonomy" id="722438"/>
    <lineage>
        <taxon>Bacteria</taxon>
        <taxon>Bacillati</taxon>
        <taxon>Mycoplasmatota</taxon>
        <taxon>Mycoplasmoidales</taxon>
        <taxon>Mycoplasmoidaceae</taxon>
        <taxon>Mycoplasmoides</taxon>
    </lineage>
</organism>
<dbReference type="SMR" id="A0A0H3DMB9"/>